<accession>A0A8A1MG58</accession>
<gene>
    <name evidence="1" type="ORF">I7I51_00653</name>
</gene>
<dbReference type="AlphaFoldDB" id="A0A8A1MG58"/>
<dbReference type="EMBL" id="CP069114">
    <property type="protein sequence ID" value="QSS63594.1"/>
    <property type="molecule type" value="Genomic_DNA"/>
</dbReference>
<evidence type="ECO:0000313" key="2">
    <source>
        <dbReference type="Proteomes" id="UP000663671"/>
    </source>
</evidence>
<name>A0A8A1MG58_AJECA</name>
<evidence type="ECO:0000313" key="1">
    <source>
        <dbReference type="EMBL" id="QSS63594.1"/>
    </source>
</evidence>
<reference evidence="1" key="1">
    <citation type="submission" date="2021-01" db="EMBL/GenBank/DDBJ databases">
        <title>Chromosome-level genome assembly of a human fungal pathogen reveals clustering of transcriptionally co-regulated genes.</title>
        <authorList>
            <person name="Voorhies M."/>
            <person name="Cohen S."/>
            <person name="Shea T.P."/>
            <person name="Petrus S."/>
            <person name="Munoz J.F."/>
            <person name="Poplawski S."/>
            <person name="Goldman W.E."/>
            <person name="Michael T."/>
            <person name="Cuomo C.A."/>
            <person name="Sil A."/>
            <person name="Beyhan S."/>
        </authorList>
    </citation>
    <scope>NUCLEOTIDE SEQUENCE</scope>
    <source>
        <strain evidence="1">WU24</strain>
    </source>
</reference>
<organism evidence="1 2">
    <name type="scientific">Ajellomyces capsulatus</name>
    <name type="common">Darling's disease fungus</name>
    <name type="synonym">Histoplasma capsulatum</name>
    <dbReference type="NCBI Taxonomy" id="5037"/>
    <lineage>
        <taxon>Eukaryota</taxon>
        <taxon>Fungi</taxon>
        <taxon>Dikarya</taxon>
        <taxon>Ascomycota</taxon>
        <taxon>Pezizomycotina</taxon>
        <taxon>Eurotiomycetes</taxon>
        <taxon>Eurotiomycetidae</taxon>
        <taxon>Onygenales</taxon>
        <taxon>Ajellomycetaceae</taxon>
        <taxon>Histoplasma</taxon>
    </lineage>
</organism>
<proteinExistence type="predicted"/>
<dbReference type="VEuPathDB" id="FungiDB:I7I51_00653"/>
<dbReference type="Proteomes" id="UP000663671">
    <property type="component" value="Chromosome 1"/>
</dbReference>
<sequence>MVPVCVGFRNEDKGICAARTRVKYRYHLYMPPHKMSIWIKTRRRGQKCDIRSAGTDAALIIFGYREIFVQGTATKSLGQQLVRKGKALVEEQIHITWANTIAMRTRDSPLKLLTIETLKGEKYYYGDLPFRHVGGSTRTMPTEEQTGNVRNCPKSWMEIVNHVGRFV</sequence>
<protein>
    <submittedName>
        <fullName evidence="1">Uncharacterized protein</fullName>
    </submittedName>
</protein>